<keyword evidence="9 10" id="KW-0961">Cell wall biogenesis/degradation</keyword>
<evidence type="ECO:0000256" key="4">
    <source>
        <dbReference type="ARBA" id="ARBA00022741"/>
    </source>
</evidence>
<dbReference type="SUPFAM" id="SSF53623">
    <property type="entry name" value="MurD-like peptide ligases, catalytic domain"/>
    <property type="match status" value="1"/>
</dbReference>
<dbReference type="SUPFAM" id="SSF63418">
    <property type="entry name" value="MurE/MurF N-terminal domain"/>
    <property type="match status" value="1"/>
</dbReference>
<keyword evidence="3 10" id="KW-0132">Cell division</keyword>
<feature type="domain" description="Mur ligase central" evidence="14">
    <location>
        <begin position="108"/>
        <end position="310"/>
    </location>
</feature>
<feature type="domain" description="Mur ligase N-terminal catalytic" evidence="12">
    <location>
        <begin position="27"/>
        <end position="77"/>
    </location>
</feature>
<organism evidence="15 16">
    <name type="scientific">Citricoccus muralis</name>
    <dbReference type="NCBI Taxonomy" id="169134"/>
    <lineage>
        <taxon>Bacteria</taxon>
        <taxon>Bacillati</taxon>
        <taxon>Actinomycetota</taxon>
        <taxon>Actinomycetes</taxon>
        <taxon>Micrococcales</taxon>
        <taxon>Micrococcaceae</taxon>
        <taxon>Citricoccus</taxon>
    </lineage>
</organism>
<dbReference type="InterPro" id="IPR004101">
    <property type="entry name" value="Mur_ligase_C"/>
</dbReference>
<evidence type="ECO:0000256" key="6">
    <source>
        <dbReference type="ARBA" id="ARBA00022960"/>
    </source>
</evidence>
<keyword evidence="6 10" id="KW-0133">Cell shape</keyword>
<dbReference type="EMBL" id="CP121252">
    <property type="protein sequence ID" value="WFP15507.1"/>
    <property type="molecule type" value="Genomic_DNA"/>
</dbReference>
<dbReference type="InterPro" id="IPR035911">
    <property type="entry name" value="MurE/MurF_N"/>
</dbReference>
<evidence type="ECO:0000256" key="9">
    <source>
        <dbReference type="ARBA" id="ARBA00023316"/>
    </source>
</evidence>
<dbReference type="Gene3D" id="3.90.190.20">
    <property type="entry name" value="Mur ligase, C-terminal domain"/>
    <property type="match status" value="1"/>
</dbReference>
<dbReference type="InterPro" id="IPR036565">
    <property type="entry name" value="Mur-like_cat_sf"/>
</dbReference>
<evidence type="ECO:0000259" key="14">
    <source>
        <dbReference type="Pfam" id="PF08245"/>
    </source>
</evidence>
<evidence type="ECO:0000256" key="2">
    <source>
        <dbReference type="ARBA" id="ARBA00022598"/>
    </source>
</evidence>
<sequence length="481" mass="50160">MIELNAAQIADATGGRLEADPGIVVTSATTDSREVTAGTLFLAKPGEHADGHDFINAARTAGATLVLTQRPTDAPHILVDDVVTAMGLLAADVVRRIRAHSPTTVIGITGSAGKTTTKDLLATLLSTQGPTIAPRGSYNGEVGVPLTVFGAALDTRYLIVEMGADHVGNIAALAEMVRPDIGVVLMVGTAHAGSFGGVDNIARTKGELVEALPSNGVAVLNRDDSAVAAMQSRSSAPVSWFTTSTLNHLDPNLAAGSFLIETHALHTDEMEHPVCELRLHQNEDVSGAPVRSQLVGIHHAANVAAAAAAAHAVGMPLEAIAETLSTAGASSAHRMARTDRADGITVIDDAYNANPESMRAGLKTLAMLGRNTGRRTWAVLGEMLELGDAHSREHILLGETVVRLNIDQLVVVGDGARALYTGAVMEGSWGDEAEHVRSLDEAKALLDDRLAPGDIVFLKGSHSTGVWKLADHLTAPQEETS</sequence>
<dbReference type="PANTHER" id="PTHR43024">
    <property type="entry name" value="UDP-N-ACETYLMURAMOYL-TRIPEPTIDE--D-ALANYL-D-ALANINE LIGASE"/>
    <property type="match status" value="1"/>
</dbReference>
<evidence type="ECO:0000256" key="1">
    <source>
        <dbReference type="ARBA" id="ARBA00022490"/>
    </source>
</evidence>
<dbReference type="GO" id="GO:0047480">
    <property type="term" value="F:UDP-N-acetylmuramoyl-tripeptide-D-alanyl-D-alanine ligase activity"/>
    <property type="evidence" value="ECO:0007669"/>
    <property type="project" value="UniProtKB-EC"/>
</dbReference>
<dbReference type="Pfam" id="PF01225">
    <property type="entry name" value="Mur_ligase"/>
    <property type="match status" value="1"/>
</dbReference>
<dbReference type="HAMAP" id="MF_02019">
    <property type="entry name" value="MurF"/>
    <property type="match status" value="1"/>
</dbReference>
<evidence type="ECO:0000256" key="7">
    <source>
        <dbReference type="ARBA" id="ARBA00022984"/>
    </source>
</evidence>
<dbReference type="NCBIfam" id="TIGR01143">
    <property type="entry name" value="murF"/>
    <property type="match status" value="1"/>
</dbReference>
<evidence type="ECO:0000256" key="8">
    <source>
        <dbReference type="ARBA" id="ARBA00023306"/>
    </source>
</evidence>
<dbReference type="SUPFAM" id="SSF53244">
    <property type="entry name" value="MurD-like peptide ligases, peptide-binding domain"/>
    <property type="match status" value="1"/>
</dbReference>
<dbReference type="Pfam" id="PF02875">
    <property type="entry name" value="Mur_ligase_C"/>
    <property type="match status" value="1"/>
</dbReference>
<keyword evidence="2 10" id="KW-0436">Ligase</keyword>
<accession>A0ABY8H4C4</accession>
<comment type="pathway">
    <text evidence="10 11">Cell wall biogenesis; peptidoglycan biosynthesis.</text>
</comment>
<dbReference type="Gene3D" id="3.40.1190.10">
    <property type="entry name" value="Mur-like, catalytic domain"/>
    <property type="match status" value="1"/>
</dbReference>
<gene>
    <name evidence="10 15" type="primary">murF</name>
    <name evidence="15" type="ORF">P8192_08785</name>
</gene>
<proteinExistence type="inferred from homology"/>
<dbReference type="RefSeq" id="WP_278156296.1">
    <property type="nucleotide sequence ID" value="NZ_CP121252.1"/>
</dbReference>
<comment type="similarity">
    <text evidence="10">Belongs to the MurCDEF family. MurF subfamily.</text>
</comment>
<keyword evidence="7 10" id="KW-0573">Peptidoglycan synthesis</keyword>
<evidence type="ECO:0000313" key="15">
    <source>
        <dbReference type="EMBL" id="WFP15507.1"/>
    </source>
</evidence>
<evidence type="ECO:0000256" key="3">
    <source>
        <dbReference type="ARBA" id="ARBA00022618"/>
    </source>
</evidence>
<dbReference type="PANTHER" id="PTHR43024:SF1">
    <property type="entry name" value="UDP-N-ACETYLMURAMOYL-TRIPEPTIDE--D-ALANYL-D-ALANINE LIGASE"/>
    <property type="match status" value="1"/>
</dbReference>
<dbReference type="Gene3D" id="3.40.1390.10">
    <property type="entry name" value="MurE/MurF, N-terminal domain"/>
    <property type="match status" value="1"/>
</dbReference>
<comment type="function">
    <text evidence="10 11">Involved in cell wall formation. Catalyzes the final step in the synthesis of UDP-N-acetylmuramoyl-pentapeptide, the precursor of murein.</text>
</comment>
<evidence type="ECO:0000256" key="11">
    <source>
        <dbReference type="RuleBase" id="RU004136"/>
    </source>
</evidence>
<dbReference type="InterPro" id="IPR036615">
    <property type="entry name" value="Mur_ligase_C_dom_sf"/>
</dbReference>
<dbReference type="Proteomes" id="UP001219037">
    <property type="component" value="Chromosome"/>
</dbReference>
<evidence type="ECO:0000256" key="10">
    <source>
        <dbReference type="HAMAP-Rule" id="MF_02019"/>
    </source>
</evidence>
<evidence type="ECO:0000259" key="13">
    <source>
        <dbReference type="Pfam" id="PF02875"/>
    </source>
</evidence>
<keyword evidence="1 10" id="KW-0963">Cytoplasm</keyword>
<dbReference type="EC" id="6.3.2.10" evidence="10 11"/>
<feature type="binding site" evidence="10">
    <location>
        <begin position="110"/>
        <end position="116"/>
    </location>
    <ligand>
        <name>ATP</name>
        <dbReference type="ChEBI" id="CHEBI:30616"/>
    </ligand>
</feature>
<feature type="domain" description="Mur ligase C-terminal" evidence="13">
    <location>
        <begin position="333"/>
        <end position="461"/>
    </location>
</feature>
<reference evidence="15 16" key="1">
    <citation type="submission" date="2023-04" db="EMBL/GenBank/DDBJ databases">
        <title>Funneling lignin-derived compounds into biodiesel using alkali-halophilic Citricoccus sp. P2.</title>
        <authorList>
            <person name="Luo C.-B."/>
        </authorList>
    </citation>
    <scope>NUCLEOTIDE SEQUENCE [LARGE SCALE GENOMIC DNA]</scope>
    <source>
        <strain evidence="15 16">P2</strain>
    </source>
</reference>
<keyword evidence="4 10" id="KW-0547">Nucleotide-binding</keyword>
<evidence type="ECO:0000259" key="12">
    <source>
        <dbReference type="Pfam" id="PF01225"/>
    </source>
</evidence>
<comment type="catalytic activity">
    <reaction evidence="10 11">
        <text>D-alanyl-D-alanine + UDP-N-acetyl-alpha-D-muramoyl-L-alanyl-gamma-D-glutamyl-meso-2,6-diaminopimelate + ATP = UDP-N-acetyl-alpha-D-muramoyl-L-alanyl-gamma-D-glutamyl-meso-2,6-diaminopimeloyl-D-alanyl-D-alanine + ADP + phosphate + H(+)</text>
        <dbReference type="Rhea" id="RHEA:28374"/>
        <dbReference type="ChEBI" id="CHEBI:15378"/>
        <dbReference type="ChEBI" id="CHEBI:30616"/>
        <dbReference type="ChEBI" id="CHEBI:43474"/>
        <dbReference type="ChEBI" id="CHEBI:57822"/>
        <dbReference type="ChEBI" id="CHEBI:61386"/>
        <dbReference type="ChEBI" id="CHEBI:83905"/>
        <dbReference type="ChEBI" id="CHEBI:456216"/>
        <dbReference type="EC" id="6.3.2.10"/>
    </reaction>
</comment>
<protein>
    <recommendedName>
        <fullName evidence="10 11">UDP-N-acetylmuramoyl-tripeptide--D-alanyl-D-alanine ligase</fullName>
        <ecNumber evidence="10 11">6.3.2.10</ecNumber>
    </recommendedName>
    <alternativeName>
        <fullName evidence="10">D-alanyl-D-alanine-adding enzyme</fullName>
    </alternativeName>
</protein>
<evidence type="ECO:0000256" key="5">
    <source>
        <dbReference type="ARBA" id="ARBA00022840"/>
    </source>
</evidence>
<keyword evidence="5 10" id="KW-0067">ATP-binding</keyword>
<dbReference type="Pfam" id="PF08245">
    <property type="entry name" value="Mur_ligase_M"/>
    <property type="match status" value="1"/>
</dbReference>
<dbReference type="InterPro" id="IPR013221">
    <property type="entry name" value="Mur_ligase_cen"/>
</dbReference>
<name>A0ABY8H4C4_9MICC</name>
<dbReference type="InterPro" id="IPR005863">
    <property type="entry name" value="UDP-N-AcMur_synth"/>
</dbReference>
<comment type="subcellular location">
    <subcellularLocation>
        <location evidence="10 11">Cytoplasm</location>
    </subcellularLocation>
</comment>
<evidence type="ECO:0000313" key="16">
    <source>
        <dbReference type="Proteomes" id="UP001219037"/>
    </source>
</evidence>
<keyword evidence="8 10" id="KW-0131">Cell cycle</keyword>
<keyword evidence="16" id="KW-1185">Reference proteome</keyword>
<dbReference type="InterPro" id="IPR000713">
    <property type="entry name" value="Mur_ligase_N"/>
</dbReference>
<dbReference type="InterPro" id="IPR051046">
    <property type="entry name" value="MurCDEF_CellWall_CoF430Synth"/>
</dbReference>